<keyword evidence="2" id="KW-0812">Transmembrane</keyword>
<protein>
    <submittedName>
        <fullName evidence="3">Conjugal transfer protein TraB</fullName>
    </submittedName>
</protein>
<dbReference type="Pfam" id="PF03743">
    <property type="entry name" value="TrbI"/>
    <property type="match status" value="1"/>
</dbReference>
<dbReference type="NCBIfam" id="NF010289">
    <property type="entry name" value="PRK13729.1"/>
    <property type="match status" value="1"/>
</dbReference>
<dbReference type="AlphaFoldDB" id="A0A5W8FXW4"/>
<keyword evidence="2" id="KW-0472">Membrane</keyword>
<feature type="transmembrane region" description="Helical" evidence="2">
    <location>
        <begin position="14"/>
        <end position="33"/>
    </location>
</feature>
<proteinExistence type="predicted"/>
<evidence type="ECO:0000313" key="3">
    <source>
        <dbReference type="EMBL" id="EBY0600938.1"/>
    </source>
</evidence>
<dbReference type="CDD" id="cd16430">
    <property type="entry name" value="TraB"/>
    <property type="match status" value="1"/>
</dbReference>
<evidence type="ECO:0000256" key="1">
    <source>
        <dbReference type="SAM" id="Coils"/>
    </source>
</evidence>
<reference evidence="3" key="1">
    <citation type="submission" date="2018-07" db="EMBL/GenBank/DDBJ databases">
        <authorList>
            <person name="Ashton P.M."/>
            <person name="Dallman T."/>
            <person name="Nair S."/>
            <person name="De Pinna E."/>
            <person name="Peters T."/>
            <person name="Grant K."/>
        </authorList>
    </citation>
    <scope>NUCLEOTIDE SEQUENCE</scope>
    <source>
        <strain evidence="3">516939</strain>
    </source>
</reference>
<keyword evidence="1" id="KW-0175">Coiled coil</keyword>
<comment type="caution">
    <text evidence="3">The sequence shown here is derived from an EMBL/GenBank/DDBJ whole genome shotgun (WGS) entry which is preliminary data.</text>
</comment>
<keyword evidence="2" id="KW-1133">Transmembrane helix</keyword>
<name>A0A5W8FXW4_SALON</name>
<gene>
    <name evidence="3" type="ORF">DUR78_19945</name>
</gene>
<dbReference type="EMBL" id="AAHMZU010000021">
    <property type="protein sequence ID" value="EBY0600938.1"/>
    <property type="molecule type" value="Genomic_DNA"/>
</dbReference>
<dbReference type="InterPro" id="IPR005498">
    <property type="entry name" value="T4SS_VirB10/TraB/TrbI"/>
</dbReference>
<sequence>MANINHLVRRKQNLYLLLVALGLTGIGGVAWYMSASRPAPQKAAKAPPAPPNMTGVVSQTFDKKVSDAAVADIQHTASAAEKKLREFEKRLQGMESREKDYRAKIEEQETELAVLRAKVETEADTATPELPAGQPVPTFGTGAAVPPPTAFYPGAAAVPGGSLAPVTQYDVTPVPRKGLSSISIDYAGADTKPPAPELPYIPSASFAPAMVIEGADANASVTGNSNPSPMQFRLTGVIRMPNDKTYDMTGCMVTGGVYGDISSERGLVRTDRLSCNKNGKVIDMPFKGHVSFKGKNGIKGEPVMRNGKIIGWAFAAGAVDGIGSGVAKLGQETPGAGAVASVGGSAIMNGAIGGGASQVGKTLSDYYIKRAEQYHPVIPIGAGTEVTVVFQEGFRLKYTDEGKKTGPAQQAKAVADQGIQVSQQMLRELNLGDTVPQPGLPGQVAGGQ</sequence>
<accession>A0A5W8FXW4</accession>
<evidence type="ECO:0000256" key="2">
    <source>
        <dbReference type="SAM" id="Phobius"/>
    </source>
</evidence>
<feature type="coiled-coil region" evidence="1">
    <location>
        <begin position="70"/>
        <end position="125"/>
    </location>
</feature>
<organism evidence="3">
    <name type="scientific">Salmonella oranienberg</name>
    <dbReference type="NCBI Taxonomy" id="28147"/>
    <lineage>
        <taxon>Bacteria</taxon>
        <taxon>Pseudomonadati</taxon>
        <taxon>Pseudomonadota</taxon>
        <taxon>Gammaproteobacteria</taxon>
        <taxon>Enterobacterales</taxon>
        <taxon>Enterobacteriaceae</taxon>
        <taxon>Salmonella</taxon>
    </lineage>
</organism>